<evidence type="ECO:0000313" key="5">
    <source>
        <dbReference type="Proteomes" id="UP000822688"/>
    </source>
</evidence>
<evidence type="ECO:0000256" key="1">
    <source>
        <dbReference type="SAM" id="MobiDB-lite"/>
    </source>
</evidence>
<dbReference type="EMBL" id="CM026431">
    <property type="protein sequence ID" value="KAG0560395.1"/>
    <property type="molecule type" value="Genomic_DNA"/>
</dbReference>
<keyword evidence="2" id="KW-0812">Transmembrane</keyword>
<feature type="transmembrane region" description="Helical" evidence="2">
    <location>
        <begin position="74"/>
        <end position="94"/>
    </location>
</feature>
<dbReference type="SMART" id="SM00195">
    <property type="entry name" value="DSPc"/>
    <property type="match status" value="1"/>
</dbReference>
<feature type="compositionally biased region" description="Pro residues" evidence="1">
    <location>
        <begin position="7"/>
        <end position="35"/>
    </location>
</feature>
<dbReference type="PROSITE" id="PS50056">
    <property type="entry name" value="TYR_PHOSPHATASE_2"/>
    <property type="match status" value="1"/>
</dbReference>
<dbReference type="AlphaFoldDB" id="A0A8T0GPI7"/>
<feature type="non-terminal residue" evidence="4">
    <location>
        <position position="288"/>
    </location>
</feature>
<evidence type="ECO:0000313" key="4">
    <source>
        <dbReference type="EMBL" id="KAG0560395.1"/>
    </source>
</evidence>
<dbReference type="InterPro" id="IPR000387">
    <property type="entry name" value="Tyr_Pase_dom"/>
</dbReference>
<dbReference type="Gene3D" id="3.90.190.10">
    <property type="entry name" value="Protein tyrosine phosphatase superfamily"/>
    <property type="match status" value="1"/>
</dbReference>
<comment type="caution">
    <text evidence="4">The sequence shown here is derived from an EMBL/GenBank/DDBJ whole genome shotgun (WGS) entry which is preliminary data.</text>
</comment>
<protein>
    <recommendedName>
        <fullName evidence="3">Tyrosine specific protein phosphatases domain-containing protein</fullName>
    </recommendedName>
</protein>
<organism evidence="4 5">
    <name type="scientific">Ceratodon purpureus</name>
    <name type="common">Fire moss</name>
    <name type="synonym">Dicranum purpureum</name>
    <dbReference type="NCBI Taxonomy" id="3225"/>
    <lineage>
        <taxon>Eukaryota</taxon>
        <taxon>Viridiplantae</taxon>
        <taxon>Streptophyta</taxon>
        <taxon>Embryophyta</taxon>
        <taxon>Bryophyta</taxon>
        <taxon>Bryophytina</taxon>
        <taxon>Bryopsida</taxon>
        <taxon>Dicranidae</taxon>
        <taxon>Pseudoditrichales</taxon>
        <taxon>Ditrichaceae</taxon>
        <taxon>Ceratodon</taxon>
    </lineage>
</organism>
<accession>A0A8T0GPI7</accession>
<dbReference type="PANTHER" id="PTHR47216:SF4">
    <property type="entry name" value="OS01G0859400 PROTEIN"/>
    <property type="match status" value="1"/>
</dbReference>
<keyword evidence="2" id="KW-1133">Transmembrane helix</keyword>
<feature type="transmembrane region" description="Helical" evidence="2">
    <location>
        <begin position="45"/>
        <end position="67"/>
    </location>
</feature>
<dbReference type="Pfam" id="PF00782">
    <property type="entry name" value="DSPc"/>
    <property type="match status" value="1"/>
</dbReference>
<feature type="non-terminal residue" evidence="4">
    <location>
        <position position="1"/>
    </location>
</feature>
<evidence type="ECO:0000259" key="3">
    <source>
        <dbReference type="PROSITE" id="PS50056"/>
    </source>
</evidence>
<dbReference type="CDD" id="cd14527">
    <property type="entry name" value="DSP_bac"/>
    <property type="match status" value="1"/>
</dbReference>
<reference evidence="4" key="1">
    <citation type="submission" date="2020-06" db="EMBL/GenBank/DDBJ databases">
        <title>WGS assembly of Ceratodon purpureus strain R40.</title>
        <authorList>
            <person name="Carey S.B."/>
            <person name="Jenkins J."/>
            <person name="Shu S."/>
            <person name="Lovell J.T."/>
            <person name="Sreedasyam A."/>
            <person name="Maumus F."/>
            <person name="Tiley G.P."/>
            <person name="Fernandez-Pozo N."/>
            <person name="Barry K."/>
            <person name="Chen C."/>
            <person name="Wang M."/>
            <person name="Lipzen A."/>
            <person name="Daum C."/>
            <person name="Saski C.A."/>
            <person name="Payton A.C."/>
            <person name="Mcbreen J.C."/>
            <person name="Conrad R.E."/>
            <person name="Kollar L.M."/>
            <person name="Olsson S."/>
            <person name="Huttunen S."/>
            <person name="Landis J.B."/>
            <person name="Wickett N.J."/>
            <person name="Johnson M.G."/>
            <person name="Rensing S.A."/>
            <person name="Grimwood J."/>
            <person name="Schmutz J."/>
            <person name="Mcdaniel S.F."/>
        </authorList>
    </citation>
    <scope>NUCLEOTIDE SEQUENCE</scope>
    <source>
        <strain evidence="4">R40</strain>
    </source>
</reference>
<sequence>ATSTTRTPPPESPPKPPKAPPTPKCPSPPTQPPHSSPNCHLLGQLAMGISLVVGLPSAAVLAAFVALRQSNAPPYITLPVLHSSIVGFTAAIAAHPRINYTGLFRKSREGAFPWWSYAAFYPYLLTLRAYVHARRFLSQEPVFTEVEPGLFVGGWPALQRDVPPGLRGVVDCTCELPRNSCVNELPYLCVPIWDTRGPQPVEIENAVQWALKQRGESGHPVLVHCAFGHGRSVTIMCALLITLGVCDTWQNAETYIKRSRPRARLNKGQKESLKEWQSVFASKQEKKL</sequence>
<dbReference type="PANTHER" id="PTHR47216">
    <property type="match status" value="1"/>
</dbReference>
<keyword evidence="5" id="KW-1185">Reference proteome</keyword>
<name>A0A8T0GPI7_CERPU</name>
<feature type="region of interest" description="Disordered" evidence="1">
    <location>
        <begin position="1"/>
        <end position="37"/>
    </location>
</feature>
<feature type="domain" description="Tyrosine specific protein phosphatases" evidence="3">
    <location>
        <begin position="201"/>
        <end position="271"/>
    </location>
</feature>
<evidence type="ECO:0000256" key="2">
    <source>
        <dbReference type="SAM" id="Phobius"/>
    </source>
</evidence>
<dbReference type="SUPFAM" id="SSF52799">
    <property type="entry name" value="(Phosphotyrosine protein) phosphatases II"/>
    <property type="match status" value="1"/>
</dbReference>
<gene>
    <name evidence="4" type="ORF">KC19_10G177900</name>
</gene>
<dbReference type="InterPro" id="IPR029021">
    <property type="entry name" value="Prot-tyrosine_phosphatase-like"/>
</dbReference>
<dbReference type="GO" id="GO:0016791">
    <property type="term" value="F:phosphatase activity"/>
    <property type="evidence" value="ECO:0007669"/>
    <property type="project" value="UniProtKB-ARBA"/>
</dbReference>
<feature type="transmembrane region" description="Helical" evidence="2">
    <location>
        <begin position="114"/>
        <end position="131"/>
    </location>
</feature>
<dbReference type="InterPro" id="IPR000340">
    <property type="entry name" value="Dual-sp_phosphatase_cat-dom"/>
</dbReference>
<dbReference type="InterPro" id="IPR020422">
    <property type="entry name" value="TYR_PHOSPHATASE_DUAL_dom"/>
</dbReference>
<proteinExistence type="predicted"/>
<keyword evidence="2" id="KW-0472">Membrane</keyword>
<dbReference type="Proteomes" id="UP000822688">
    <property type="component" value="Chromosome 10"/>
</dbReference>